<keyword evidence="4" id="KW-0653">Protein transport</keyword>
<name>A0A4P9XYH3_9FUNG</name>
<sequence length="692" mass="76964">MSDYFARAASLAQTATRLTTRLSTSLADRTRVLASDASSAKYLDAPEQAQKIPELRSALESGSTSQQLDALKRIIAAISRGINMQSVFPSVVKLVASKSLDVCRLVYMYLLKYAEAEPDLALLSINTFQKDLQHPNPFIRAMALRVLSGICVPLITHLVIMGIRQGATDISPYVRKSAAYAIIKTYQFDHSQETVLVGILELLLNDRSPLVLGASVVVLREMRLSYPTRLIHPYFRKLCHALVDTDPAGQVAILELLRSYGRTQFTRPKDTLNRQDPSLQPSKLSNQDLEDFLQDSAPASITSPPPSSSSGLSISPDLLLLLKSTAPLLHSQNAGVVMAAAGLLYYLGSSSHQALISRPLLRLLDGEEESQTMVLRNILLIANESPHLFYPHLSRFYPYPGEMEEVLRLKFSIILSSFNAMGLERAEAHTEEFLEEVRTTLLSSRLPTSIIGSKILVQWSLLHDDPRHMRMGLSALVHLVQLHSRSLSGFPGKDSLTSPILTILLRTFPILRGSNPRGKTHSLLDLLGLPWHPIGELQEKAKDEVIRLTVLEFSHLERIDKEAILLLTLRRVWSSPGDNLRGELLMAALELARYDEDAVLRDRLRFYQQISRIILGVEEGQGEGTKERDLVKDLLFVQGSSKVSNLPRDEDQGFTLGSLSLHLECQQPGYDPLLPWATQASDPSLRDVAQMV</sequence>
<dbReference type="Proteomes" id="UP000267251">
    <property type="component" value="Unassembled WGS sequence"/>
</dbReference>
<protein>
    <submittedName>
        <fullName evidence="7">Adaptin N terminal region-domain-containing protein</fullName>
    </submittedName>
</protein>
<dbReference type="InterPro" id="IPR002553">
    <property type="entry name" value="Clathrin/coatomer_adapt-like_N"/>
</dbReference>
<dbReference type="SUPFAM" id="SSF48371">
    <property type="entry name" value="ARM repeat"/>
    <property type="match status" value="1"/>
</dbReference>
<accession>A0A4P9XYH3</accession>
<reference evidence="8" key="1">
    <citation type="journal article" date="2018" name="Nat. Microbiol.">
        <title>Leveraging single-cell genomics to expand the fungal tree of life.</title>
        <authorList>
            <person name="Ahrendt S.R."/>
            <person name="Quandt C.A."/>
            <person name="Ciobanu D."/>
            <person name="Clum A."/>
            <person name="Salamov A."/>
            <person name="Andreopoulos B."/>
            <person name="Cheng J.F."/>
            <person name="Woyke T."/>
            <person name="Pelin A."/>
            <person name="Henrissat B."/>
            <person name="Reynolds N.K."/>
            <person name="Benny G.L."/>
            <person name="Smith M.E."/>
            <person name="James T.Y."/>
            <person name="Grigoriev I.V."/>
        </authorList>
    </citation>
    <scope>NUCLEOTIDE SEQUENCE [LARGE SCALE GENOMIC DNA]</scope>
</reference>
<organism evidence="7 8">
    <name type="scientific">Piptocephalis cylindrospora</name>
    <dbReference type="NCBI Taxonomy" id="1907219"/>
    <lineage>
        <taxon>Eukaryota</taxon>
        <taxon>Fungi</taxon>
        <taxon>Fungi incertae sedis</taxon>
        <taxon>Zoopagomycota</taxon>
        <taxon>Zoopagomycotina</taxon>
        <taxon>Zoopagomycetes</taxon>
        <taxon>Zoopagales</taxon>
        <taxon>Piptocephalidaceae</taxon>
        <taxon>Piptocephalis</taxon>
    </lineage>
</organism>
<dbReference type="InterPro" id="IPR016024">
    <property type="entry name" value="ARM-type_fold"/>
</dbReference>
<evidence type="ECO:0000259" key="6">
    <source>
        <dbReference type="Pfam" id="PF01602"/>
    </source>
</evidence>
<gene>
    <name evidence="7" type="ORF">BJ684DRAFT_21938</name>
</gene>
<evidence type="ECO:0000313" key="8">
    <source>
        <dbReference type="Proteomes" id="UP000267251"/>
    </source>
</evidence>
<proteinExistence type="inferred from homology"/>
<evidence type="ECO:0000313" key="7">
    <source>
        <dbReference type="EMBL" id="RKP11488.1"/>
    </source>
</evidence>
<keyword evidence="8" id="KW-1185">Reference proteome</keyword>
<dbReference type="GO" id="GO:0016192">
    <property type="term" value="P:vesicle-mediated transport"/>
    <property type="evidence" value="ECO:0007669"/>
    <property type="project" value="InterPro"/>
</dbReference>
<dbReference type="EMBL" id="KZ988868">
    <property type="protein sequence ID" value="RKP11488.1"/>
    <property type="molecule type" value="Genomic_DNA"/>
</dbReference>
<dbReference type="InterPro" id="IPR011989">
    <property type="entry name" value="ARM-like"/>
</dbReference>
<evidence type="ECO:0000256" key="4">
    <source>
        <dbReference type="ARBA" id="ARBA00022927"/>
    </source>
</evidence>
<dbReference type="PANTHER" id="PTHR11134">
    <property type="entry name" value="ADAPTOR COMPLEX SUBUNIT BETA FAMILY MEMBER"/>
    <property type="match status" value="1"/>
</dbReference>
<dbReference type="Gene3D" id="1.25.10.10">
    <property type="entry name" value="Leucine-rich Repeat Variant"/>
    <property type="match status" value="1"/>
</dbReference>
<dbReference type="GO" id="GO:0012505">
    <property type="term" value="C:endomembrane system"/>
    <property type="evidence" value="ECO:0007669"/>
    <property type="project" value="UniProtKB-SubCell"/>
</dbReference>
<dbReference type="OrthoDB" id="10254310at2759"/>
<comment type="subcellular location">
    <subcellularLocation>
        <location evidence="1">Endomembrane system</location>
    </subcellularLocation>
</comment>
<evidence type="ECO:0000256" key="3">
    <source>
        <dbReference type="ARBA" id="ARBA00022448"/>
    </source>
</evidence>
<comment type="similarity">
    <text evidence="2">Belongs to the adaptor complexes large subunit family.</text>
</comment>
<keyword evidence="5" id="KW-0472">Membrane</keyword>
<dbReference type="InterPro" id="IPR026739">
    <property type="entry name" value="AP_beta"/>
</dbReference>
<dbReference type="GO" id="GO:0030117">
    <property type="term" value="C:membrane coat"/>
    <property type="evidence" value="ECO:0007669"/>
    <property type="project" value="InterPro"/>
</dbReference>
<dbReference type="AlphaFoldDB" id="A0A4P9XYH3"/>
<evidence type="ECO:0000256" key="1">
    <source>
        <dbReference type="ARBA" id="ARBA00004308"/>
    </source>
</evidence>
<feature type="domain" description="Clathrin/coatomer adaptor adaptin-like N-terminal" evidence="6">
    <location>
        <begin position="51"/>
        <end position="392"/>
    </location>
</feature>
<keyword evidence="3" id="KW-0813">Transport</keyword>
<evidence type="ECO:0000256" key="2">
    <source>
        <dbReference type="ARBA" id="ARBA00006613"/>
    </source>
</evidence>
<evidence type="ECO:0000256" key="5">
    <source>
        <dbReference type="ARBA" id="ARBA00023136"/>
    </source>
</evidence>
<dbReference type="GO" id="GO:0006886">
    <property type="term" value="P:intracellular protein transport"/>
    <property type="evidence" value="ECO:0007669"/>
    <property type="project" value="InterPro"/>
</dbReference>
<dbReference type="Pfam" id="PF01602">
    <property type="entry name" value="Adaptin_N"/>
    <property type="match status" value="1"/>
</dbReference>